<comment type="catalytic activity">
    <reaction evidence="7">
        <text>N(6)-methyl-AMP + H2O + H(+) = IMP + methylamine</text>
        <dbReference type="Rhea" id="RHEA:16001"/>
        <dbReference type="ChEBI" id="CHEBI:15377"/>
        <dbReference type="ChEBI" id="CHEBI:15378"/>
        <dbReference type="ChEBI" id="CHEBI:58053"/>
        <dbReference type="ChEBI" id="CHEBI:59338"/>
        <dbReference type="ChEBI" id="CHEBI:144842"/>
    </reaction>
    <physiologicalReaction direction="left-to-right" evidence="7">
        <dbReference type="Rhea" id="RHEA:16002"/>
    </physiologicalReaction>
</comment>
<dbReference type="Gene3D" id="3.20.20.140">
    <property type="entry name" value="Metal-dependent hydrolases"/>
    <property type="match status" value="1"/>
</dbReference>
<feature type="compositionally biased region" description="Polar residues" evidence="8">
    <location>
        <begin position="1"/>
        <end position="10"/>
    </location>
</feature>
<dbReference type="GO" id="GO:0046103">
    <property type="term" value="P:inosine biosynthetic process"/>
    <property type="evidence" value="ECO:0007669"/>
    <property type="project" value="TreeGrafter"/>
</dbReference>
<dbReference type="GO" id="GO:0046872">
    <property type="term" value="F:metal ion binding"/>
    <property type="evidence" value="ECO:0007669"/>
    <property type="project" value="UniProtKB-KW"/>
</dbReference>
<keyword evidence="4" id="KW-0378">Hydrolase</keyword>
<keyword evidence="6" id="KW-0546">Nucleotide metabolism</keyword>
<evidence type="ECO:0000256" key="3">
    <source>
        <dbReference type="ARBA" id="ARBA00022723"/>
    </source>
</evidence>
<dbReference type="InterPro" id="IPR001365">
    <property type="entry name" value="A_deaminase_dom"/>
</dbReference>
<feature type="region of interest" description="Disordered" evidence="8">
    <location>
        <begin position="1"/>
        <end position="22"/>
    </location>
</feature>
<evidence type="ECO:0000259" key="9">
    <source>
        <dbReference type="Pfam" id="PF00962"/>
    </source>
</evidence>
<keyword evidence="3" id="KW-0479">Metal-binding</keyword>
<reference evidence="11" key="1">
    <citation type="submission" date="2017-02" db="UniProtKB">
        <authorList>
            <consortium name="WormBaseParasite"/>
        </authorList>
    </citation>
    <scope>IDENTIFICATION</scope>
</reference>
<dbReference type="GO" id="GO:0009117">
    <property type="term" value="P:nucleotide metabolic process"/>
    <property type="evidence" value="ECO:0007669"/>
    <property type="project" value="UniProtKB-KW"/>
</dbReference>
<dbReference type="Proteomes" id="UP000050640">
    <property type="component" value="Unplaced"/>
</dbReference>
<evidence type="ECO:0000256" key="2">
    <source>
        <dbReference type="ARBA" id="ARBA00006676"/>
    </source>
</evidence>
<dbReference type="PANTHER" id="PTHR11409:SF42">
    <property type="entry name" value="ADENOSINE DEAMINASE-LIKE PROTEIN"/>
    <property type="match status" value="1"/>
</dbReference>
<dbReference type="GO" id="GO:0004000">
    <property type="term" value="F:adenosine deaminase activity"/>
    <property type="evidence" value="ECO:0007669"/>
    <property type="project" value="TreeGrafter"/>
</dbReference>
<keyword evidence="10" id="KW-1185">Reference proteome</keyword>
<comment type="cofactor">
    <cofactor evidence="1">
        <name>Zn(2+)</name>
        <dbReference type="ChEBI" id="CHEBI:29105"/>
    </cofactor>
</comment>
<dbReference type="WBParaSite" id="EEL_0000149901-mRNA-1">
    <property type="protein sequence ID" value="EEL_0000149901-mRNA-1"/>
    <property type="gene ID" value="EEL_0000149901"/>
</dbReference>
<sequence length="403" mass="46514">MEKVSAQDTQIIHHPNHETPRTYLLDNRNAKNTNDVQPVQIFCHQMPKCEFHAHLTGSISRKMLHTLDLRHRSDYGIDLIQDELSRLHEYDRKPRNLVEAFELFPLIQQLVVEPEDVAEVTSEVIREFSEENVVYLELRSTPRQTTRMSKEEYVKALITGVVQSRQLYSSICVRLLLSIDRRQTVEEASETVKLALRYGKHNDDKAINGIIVGVEVSGDPKYDARKFLPLLREAKNDLPVITFHLAEMEEYMDEVEECVFFGPTRIGHATFLHKISDEAQLNKISEYLCKNRIPIEICLSSNMVCGTVKSVEASHLAHYFEKKHPILISTDDRAMMCCSLSDEYEHVARALNLDAQEIFNLSYSTTKYICKNLTAGEKLLIFNQFHKFAKTQNLTLKYSKIQP</sequence>
<evidence type="ECO:0000256" key="8">
    <source>
        <dbReference type="SAM" id="MobiDB-lite"/>
    </source>
</evidence>
<evidence type="ECO:0000256" key="6">
    <source>
        <dbReference type="ARBA" id="ARBA00023080"/>
    </source>
</evidence>
<dbReference type="Pfam" id="PF00962">
    <property type="entry name" value="A_deaminase"/>
    <property type="match status" value="1"/>
</dbReference>
<dbReference type="AlphaFoldDB" id="A0A0R3RJ41"/>
<proteinExistence type="inferred from homology"/>
<organism evidence="10 11">
    <name type="scientific">Elaeophora elaphi</name>
    <dbReference type="NCBI Taxonomy" id="1147741"/>
    <lineage>
        <taxon>Eukaryota</taxon>
        <taxon>Metazoa</taxon>
        <taxon>Ecdysozoa</taxon>
        <taxon>Nematoda</taxon>
        <taxon>Chromadorea</taxon>
        <taxon>Rhabditida</taxon>
        <taxon>Spirurina</taxon>
        <taxon>Spiruromorpha</taxon>
        <taxon>Filarioidea</taxon>
        <taxon>Onchocercidae</taxon>
        <taxon>Elaeophora</taxon>
    </lineage>
</organism>
<protein>
    <submittedName>
        <fullName evidence="11">A_deaminase domain-containing protein</fullName>
    </submittedName>
</protein>
<evidence type="ECO:0000313" key="10">
    <source>
        <dbReference type="Proteomes" id="UP000050640"/>
    </source>
</evidence>
<name>A0A0R3RJ41_9BILA</name>
<dbReference type="PANTHER" id="PTHR11409">
    <property type="entry name" value="ADENOSINE DEAMINASE"/>
    <property type="match status" value="1"/>
</dbReference>
<feature type="domain" description="Adenosine deaminase" evidence="9">
    <location>
        <begin position="47"/>
        <end position="363"/>
    </location>
</feature>
<evidence type="ECO:0000256" key="4">
    <source>
        <dbReference type="ARBA" id="ARBA00022801"/>
    </source>
</evidence>
<keyword evidence="5" id="KW-0862">Zinc</keyword>
<evidence type="ECO:0000256" key="5">
    <source>
        <dbReference type="ARBA" id="ARBA00022833"/>
    </source>
</evidence>
<evidence type="ECO:0000313" key="11">
    <source>
        <dbReference type="WBParaSite" id="EEL_0000149901-mRNA-1"/>
    </source>
</evidence>
<dbReference type="STRING" id="1147741.A0A0R3RJ41"/>
<evidence type="ECO:0000256" key="1">
    <source>
        <dbReference type="ARBA" id="ARBA00001947"/>
    </source>
</evidence>
<dbReference type="InterPro" id="IPR032466">
    <property type="entry name" value="Metal_Hydrolase"/>
</dbReference>
<dbReference type="GO" id="GO:0006154">
    <property type="term" value="P:adenosine catabolic process"/>
    <property type="evidence" value="ECO:0007669"/>
    <property type="project" value="TreeGrafter"/>
</dbReference>
<evidence type="ECO:0000256" key="7">
    <source>
        <dbReference type="ARBA" id="ARBA00048787"/>
    </source>
</evidence>
<dbReference type="SUPFAM" id="SSF51556">
    <property type="entry name" value="Metallo-dependent hydrolases"/>
    <property type="match status" value="1"/>
</dbReference>
<accession>A0A0R3RJ41</accession>
<dbReference type="InterPro" id="IPR006330">
    <property type="entry name" value="Ado/ade_deaminase"/>
</dbReference>
<comment type="similarity">
    <text evidence="2">Belongs to the metallo-dependent hydrolases superfamily. Adenosine and AMP deaminases family.</text>
</comment>